<evidence type="ECO:0000313" key="2">
    <source>
        <dbReference type="EMBL" id="CBK24814.2"/>
    </source>
</evidence>
<accession>D8M9S5</accession>
<dbReference type="PANTHER" id="PTHR47032">
    <property type="entry name" value="UDP-D-XYLOSE:L-FUCOSE ALPHA-1,3-D-XYLOSYLTRANSFERASE-RELATED"/>
    <property type="match status" value="1"/>
</dbReference>
<dbReference type="PANTHER" id="PTHR47032:SF1">
    <property type="entry name" value="UDP-D-XYLOSE:L-FUCOSE ALPHA-1,3-D-XYLOSYLTRANSFERASE-RELATED"/>
    <property type="match status" value="1"/>
</dbReference>
<protein>
    <recommendedName>
        <fullName evidence="1">Nucleotide-diphospho-sugar transferase domain-containing protein</fullName>
    </recommendedName>
</protein>
<dbReference type="RefSeq" id="XP_012898862.1">
    <property type="nucleotide sequence ID" value="XM_013043408.1"/>
</dbReference>
<proteinExistence type="predicted"/>
<keyword evidence="3" id="KW-1185">Reference proteome</keyword>
<dbReference type="InterPro" id="IPR052636">
    <property type="entry name" value="UDP-D-xylose:L-fucose_XylT"/>
</dbReference>
<dbReference type="Pfam" id="PF03407">
    <property type="entry name" value="Nucleotid_trans"/>
    <property type="match status" value="1"/>
</dbReference>
<evidence type="ECO:0000313" key="3">
    <source>
        <dbReference type="Proteomes" id="UP000008312"/>
    </source>
</evidence>
<dbReference type="Proteomes" id="UP000008312">
    <property type="component" value="Unassembled WGS sequence"/>
</dbReference>
<dbReference type="OrthoDB" id="540503at2759"/>
<evidence type="ECO:0000259" key="1">
    <source>
        <dbReference type="Pfam" id="PF03407"/>
    </source>
</evidence>
<dbReference type="GO" id="GO:0005794">
    <property type="term" value="C:Golgi apparatus"/>
    <property type="evidence" value="ECO:0007669"/>
    <property type="project" value="TreeGrafter"/>
</dbReference>
<organism evidence="2">
    <name type="scientific">Blastocystis hominis</name>
    <dbReference type="NCBI Taxonomy" id="12968"/>
    <lineage>
        <taxon>Eukaryota</taxon>
        <taxon>Sar</taxon>
        <taxon>Stramenopiles</taxon>
        <taxon>Bigyra</taxon>
        <taxon>Opalozoa</taxon>
        <taxon>Opalinata</taxon>
        <taxon>Blastocystidae</taxon>
        <taxon>Blastocystis</taxon>
    </lineage>
</organism>
<sequence length="243" mass="27806">MLYRFLSNTSFALNASIKRKDPVVEGREVREISDVHLEMPRHGLRSSQLTPSPDLLPLLEKVAIKKNVIISVFDFAFLPQFYSFYHSSLLPLHITNFIAFAMDKRTYKTLQDWGIPSVLLELDISISTSSSSDYGSYAFATKANMKTLAVLHVLQCNYNPLLSDVDVVYFKNPFEYLGTGNWDIQIQREESADTARERNSGFMFLHFALFIVVTSRTRRDPIRSLIKHGKTTSKIEVCGIKWL</sequence>
<dbReference type="EMBL" id="FN668689">
    <property type="protein sequence ID" value="CBK24814.2"/>
    <property type="molecule type" value="Genomic_DNA"/>
</dbReference>
<dbReference type="AlphaFoldDB" id="D8M9S5"/>
<reference evidence="2" key="1">
    <citation type="submission" date="2010-02" db="EMBL/GenBank/DDBJ databases">
        <title>Sequencing and annotation of the Blastocystis hominis genome.</title>
        <authorList>
            <person name="Wincker P."/>
        </authorList>
    </citation>
    <scope>NUCLEOTIDE SEQUENCE</scope>
    <source>
        <strain evidence="2">Singapore isolate B</strain>
    </source>
</reference>
<dbReference type="GeneID" id="24922948"/>
<feature type="domain" description="Nucleotide-diphospho-sugar transferase" evidence="1">
    <location>
        <begin position="93"/>
        <end position="205"/>
    </location>
</feature>
<gene>
    <name evidence="2" type="ORF">GSBLH_T00006824001</name>
</gene>
<dbReference type="GO" id="GO:0016757">
    <property type="term" value="F:glycosyltransferase activity"/>
    <property type="evidence" value="ECO:0007669"/>
    <property type="project" value="TreeGrafter"/>
</dbReference>
<dbReference type="InterPro" id="IPR005069">
    <property type="entry name" value="Nucl-diP-sugar_transferase"/>
</dbReference>
<dbReference type="InParanoid" id="D8M9S5"/>
<name>D8M9S5_BLAHO</name>